<comment type="subcellular location">
    <subcellularLocation>
        <location evidence="1">Cytoplasm</location>
        <location evidence="1">Cytoskeleton</location>
    </subcellularLocation>
</comment>
<keyword evidence="2" id="KW-0963">Cytoplasm</keyword>
<organism evidence="11 12">
    <name type="scientific">Callorhinchus milii</name>
    <name type="common">Ghost shark</name>
    <dbReference type="NCBI Taxonomy" id="7868"/>
    <lineage>
        <taxon>Eukaryota</taxon>
        <taxon>Metazoa</taxon>
        <taxon>Chordata</taxon>
        <taxon>Craniata</taxon>
        <taxon>Vertebrata</taxon>
        <taxon>Chondrichthyes</taxon>
        <taxon>Holocephali</taxon>
        <taxon>Chimaeriformes</taxon>
        <taxon>Callorhinchidae</taxon>
        <taxon>Callorhinchus</taxon>
    </lineage>
</organism>
<dbReference type="InterPro" id="IPR001012">
    <property type="entry name" value="UBX_dom"/>
</dbReference>
<evidence type="ECO:0000259" key="10">
    <source>
        <dbReference type="PROSITE" id="PS51399"/>
    </source>
</evidence>
<dbReference type="Pfam" id="PF08059">
    <property type="entry name" value="SEP"/>
    <property type="match status" value="1"/>
</dbReference>
<proteinExistence type="predicted"/>
<dbReference type="AlphaFoldDB" id="A0A4W3KEK6"/>
<dbReference type="Pfam" id="PF00789">
    <property type="entry name" value="UBX"/>
    <property type="match status" value="1"/>
</dbReference>
<dbReference type="Gene3D" id="3.30.420.210">
    <property type="entry name" value="SEP domain"/>
    <property type="match status" value="1"/>
</dbReference>
<reference evidence="12" key="2">
    <citation type="journal article" date="2007" name="PLoS Biol.">
        <title>Survey sequencing and comparative analysis of the elephant shark (Callorhinchus milii) genome.</title>
        <authorList>
            <person name="Venkatesh B."/>
            <person name="Kirkness E.F."/>
            <person name="Loh Y.H."/>
            <person name="Halpern A.L."/>
            <person name="Lee A.P."/>
            <person name="Johnson J."/>
            <person name="Dandona N."/>
            <person name="Viswanathan L.D."/>
            <person name="Tay A."/>
            <person name="Venter J.C."/>
            <person name="Strausberg R.L."/>
            <person name="Brenner S."/>
        </authorList>
    </citation>
    <scope>NUCLEOTIDE SEQUENCE [LARGE SCALE GENOMIC DNA]</scope>
</reference>
<dbReference type="CDD" id="cd17077">
    <property type="entry name" value="UBX_UBXN11"/>
    <property type="match status" value="1"/>
</dbReference>
<dbReference type="OMA" id="QTYELRM"/>
<dbReference type="InterPro" id="IPR029071">
    <property type="entry name" value="Ubiquitin-like_domsf"/>
</dbReference>
<dbReference type="STRING" id="7868.ENSCMIP00000044635"/>
<evidence type="ECO:0000256" key="6">
    <source>
        <dbReference type="ARBA" id="ARBA00062345"/>
    </source>
</evidence>
<sequence length="219" mass="24979">MFNGPFRSFKEPSTQHCMQDFADGYFPSELQSKFPDGIPFQVSDRRDVTFQERKLYADFPGVGQTIDGSRLTVEQFLRKLPRNVIKGGKVIDIREEIGDTSLTGCCAPPASLFWEASEIIMRLTLAHFVLIGHRLKVKEKNRSSLDTITTLRIKSENGEQTYIAKMLFSETVRELRSQPLVDYDIVSSFPQQVYSDLDKTLEEYGLVPNAMLMLQACKH</sequence>
<feature type="domain" description="SEP" evidence="10">
    <location>
        <begin position="1"/>
        <end position="51"/>
    </location>
</feature>
<dbReference type="FunFam" id="3.30.420.210:FF:000003">
    <property type="entry name" value="UBX domain protein 11"/>
    <property type="match status" value="1"/>
</dbReference>
<reference evidence="11" key="5">
    <citation type="submission" date="2025-09" db="UniProtKB">
        <authorList>
            <consortium name="Ensembl"/>
        </authorList>
    </citation>
    <scope>IDENTIFICATION</scope>
</reference>
<evidence type="ECO:0000256" key="5">
    <source>
        <dbReference type="ARBA" id="ARBA00059434"/>
    </source>
</evidence>
<dbReference type="Proteomes" id="UP000314986">
    <property type="component" value="Unassembled WGS sequence"/>
</dbReference>
<protein>
    <recommendedName>
        <fullName evidence="7">UBX domain-containing protein 11</fullName>
    </recommendedName>
    <alternativeName>
        <fullName evidence="9">Socius</fullName>
    </alternativeName>
    <alternativeName>
        <fullName evidence="8">UBX domain-containing protein 5</fullName>
    </alternativeName>
</protein>
<evidence type="ECO:0000313" key="12">
    <source>
        <dbReference type="Proteomes" id="UP000314986"/>
    </source>
</evidence>
<accession>A0A4W3KEK6</accession>
<dbReference type="PROSITE" id="PS51399">
    <property type="entry name" value="SEP"/>
    <property type="match status" value="1"/>
</dbReference>
<evidence type="ECO:0000256" key="3">
    <source>
        <dbReference type="ARBA" id="ARBA00023054"/>
    </source>
</evidence>
<keyword evidence="3" id="KW-0175">Coiled coil</keyword>
<evidence type="ECO:0000256" key="1">
    <source>
        <dbReference type="ARBA" id="ARBA00004245"/>
    </source>
</evidence>
<evidence type="ECO:0000313" key="11">
    <source>
        <dbReference type="Ensembl" id="ENSCMIP00000044635.1"/>
    </source>
</evidence>
<dbReference type="PANTHER" id="PTHR23333:SF4">
    <property type="entry name" value="UBX DOMAIN-CONTAINING PROTEIN 11"/>
    <property type="match status" value="1"/>
</dbReference>
<comment type="function">
    <text evidence="5">May be involved in the reorganization of actin cytoskeleton mediated by RND1, RND2 and RND3. Promotes RHOA activation mediated by GNA12 and GNA13.</text>
</comment>
<keyword evidence="4" id="KW-0206">Cytoskeleton</keyword>
<reference evidence="11" key="4">
    <citation type="submission" date="2025-08" db="UniProtKB">
        <authorList>
            <consortium name="Ensembl"/>
        </authorList>
    </citation>
    <scope>IDENTIFICATION</scope>
</reference>
<dbReference type="Ensembl" id="ENSCMIT00000045274.1">
    <property type="protein sequence ID" value="ENSCMIP00000044635.1"/>
    <property type="gene ID" value="ENSCMIG00000018454.1"/>
</dbReference>
<comment type="subunit">
    <text evidence="6">Interacts with GNA12, GNA13, RND1, RND2 and RND3.</text>
</comment>
<dbReference type="InParanoid" id="A0A4W3KEK6"/>
<dbReference type="PANTHER" id="PTHR23333">
    <property type="entry name" value="UBX DOMAIN CONTAINING PROTEIN"/>
    <property type="match status" value="1"/>
</dbReference>
<reference evidence="12" key="3">
    <citation type="journal article" date="2014" name="Nature">
        <title>Elephant shark genome provides unique insights into gnathostome evolution.</title>
        <authorList>
            <consortium name="International Elephant Shark Genome Sequencing Consortium"/>
            <person name="Venkatesh B."/>
            <person name="Lee A.P."/>
            <person name="Ravi V."/>
            <person name="Maurya A.K."/>
            <person name="Lian M.M."/>
            <person name="Swann J.B."/>
            <person name="Ohta Y."/>
            <person name="Flajnik M.F."/>
            <person name="Sutoh Y."/>
            <person name="Kasahara M."/>
            <person name="Hoon S."/>
            <person name="Gangu V."/>
            <person name="Roy S.W."/>
            <person name="Irimia M."/>
            <person name="Korzh V."/>
            <person name="Kondrychyn I."/>
            <person name="Lim Z.W."/>
            <person name="Tay B.H."/>
            <person name="Tohari S."/>
            <person name="Kong K.W."/>
            <person name="Ho S."/>
            <person name="Lorente-Galdos B."/>
            <person name="Quilez J."/>
            <person name="Marques-Bonet T."/>
            <person name="Raney B.J."/>
            <person name="Ingham P.W."/>
            <person name="Tay A."/>
            <person name="Hillier L.W."/>
            <person name="Minx P."/>
            <person name="Boehm T."/>
            <person name="Wilson R.K."/>
            <person name="Brenner S."/>
            <person name="Warren W.C."/>
        </authorList>
    </citation>
    <scope>NUCLEOTIDE SEQUENCE [LARGE SCALE GENOMIC DNA]</scope>
</reference>
<evidence type="ECO:0000256" key="2">
    <source>
        <dbReference type="ARBA" id="ARBA00022490"/>
    </source>
</evidence>
<evidence type="ECO:0000256" key="7">
    <source>
        <dbReference type="ARBA" id="ARBA00073759"/>
    </source>
</evidence>
<evidence type="ECO:0000256" key="9">
    <source>
        <dbReference type="ARBA" id="ARBA00081109"/>
    </source>
</evidence>
<dbReference type="InterPro" id="IPR036241">
    <property type="entry name" value="NSFL1C_SEP_dom_sf"/>
</dbReference>
<keyword evidence="12" id="KW-1185">Reference proteome</keyword>
<name>A0A4W3KEK6_CALMI</name>
<dbReference type="SUPFAM" id="SSF102848">
    <property type="entry name" value="NSFL1 (p97 ATPase) cofactor p47, SEP domain"/>
    <property type="match status" value="1"/>
</dbReference>
<dbReference type="InterPro" id="IPR012989">
    <property type="entry name" value="SEP_domain"/>
</dbReference>
<dbReference type="GeneTree" id="ENSGT00520000055567"/>
<evidence type="ECO:0000256" key="4">
    <source>
        <dbReference type="ARBA" id="ARBA00023212"/>
    </source>
</evidence>
<dbReference type="Gene3D" id="3.10.20.90">
    <property type="entry name" value="Phosphatidylinositol 3-kinase Catalytic Subunit, Chain A, domain 1"/>
    <property type="match status" value="1"/>
</dbReference>
<reference evidence="12" key="1">
    <citation type="journal article" date="2006" name="Science">
        <title>Ancient noncoding elements conserved in the human genome.</title>
        <authorList>
            <person name="Venkatesh B."/>
            <person name="Kirkness E.F."/>
            <person name="Loh Y.H."/>
            <person name="Halpern A.L."/>
            <person name="Lee A.P."/>
            <person name="Johnson J."/>
            <person name="Dandona N."/>
            <person name="Viswanathan L.D."/>
            <person name="Tay A."/>
            <person name="Venter J.C."/>
            <person name="Strausberg R.L."/>
            <person name="Brenner S."/>
        </authorList>
    </citation>
    <scope>NUCLEOTIDE SEQUENCE [LARGE SCALE GENOMIC DNA]</scope>
</reference>
<dbReference type="GO" id="GO:0043161">
    <property type="term" value="P:proteasome-mediated ubiquitin-dependent protein catabolic process"/>
    <property type="evidence" value="ECO:0007669"/>
    <property type="project" value="TreeGrafter"/>
</dbReference>
<dbReference type="GO" id="GO:0043130">
    <property type="term" value="F:ubiquitin binding"/>
    <property type="evidence" value="ECO:0007669"/>
    <property type="project" value="TreeGrafter"/>
</dbReference>
<dbReference type="SUPFAM" id="SSF54236">
    <property type="entry name" value="Ubiquitin-like"/>
    <property type="match status" value="1"/>
</dbReference>
<evidence type="ECO:0000256" key="8">
    <source>
        <dbReference type="ARBA" id="ARBA00075811"/>
    </source>
</evidence>
<dbReference type="GO" id="GO:0005856">
    <property type="term" value="C:cytoskeleton"/>
    <property type="evidence" value="ECO:0007669"/>
    <property type="project" value="UniProtKB-SubCell"/>
</dbReference>